<dbReference type="Pfam" id="PF08659">
    <property type="entry name" value="KR"/>
    <property type="match status" value="1"/>
</dbReference>
<dbReference type="GO" id="GO:0004312">
    <property type="term" value="F:fatty acid synthase activity"/>
    <property type="evidence" value="ECO:0007669"/>
    <property type="project" value="TreeGrafter"/>
</dbReference>
<dbReference type="Gene3D" id="3.40.47.10">
    <property type="match status" value="1"/>
</dbReference>
<feature type="active site" description="Proton donor; for dehydratase activity" evidence="9">
    <location>
        <position position="1234"/>
    </location>
</feature>
<feature type="region of interest" description="C-terminal hotdog fold" evidence="9">
    <location>
        <begin position="1166"/>
        <end position="1323"/>
    </location>
</feature>
<dbReference type="Gene3D" id="1.10.1200.10">
    <property type="entry name" value="ACP-like"/>
    <property type="match status" value="1"/>
</dbReference>
<dbReference type="SMART" id="SM00829">
    <property type="entry name" value="PKS_ER"/>
    <property type="match status" value="1"/>
</dbReference>
<sequence>MPFVNDADYRQPDALIRSILQQDKSMPIAIVGMACRFPGDATSPDKLWKLVAEKQAAWSEIPKDRMNVDAFYHPDAERAGNMNARGGHFLKQDLGAFDASFFSISPTEAKSMDPQQRLLLETVYEAMESGGMTLENVANTMTSCYVGCFSHDYYDMGDRDADIAPIHSSTGNSSSILSNRISYFYNLKGPSLTMDTACSSGLIAMHLACQSLRAGESKQAVVGATNLMFMPDIFSTMSNLHFLSPDSICYSYDNRANGYARGEAVTALILKPLEDAIRDNDSIRAVVRGSACNQDGRTFGITQPSPEAQEELIRTAYRDAGLEFDQTDYFEAHGTGTQAGDPIESSAIGATLGKTRPLDKKGKKIPLYVGSVKTNIGHTEGASGLAGLIKAVMALERGSIPPNIRFGSPNPKIDLEGWNLEVPTEVIPWPREGQRRASVNSFGFGGSNSHVIIDDAYHYLLSRGLRAGHRTSPKAFLDVNRTIASGNESRGALTLRGNGFMSKQSRVSNSLSDSLTSHVIEANERYRIFMWSTHEESIGALNNTAYAKHLTERQITDEEAFLDNLAYTQCARRSLLEWRSFLVANSISDLKDKILNTHQKPVRAPTKAQRLGFVFTGQGAQWHAMGRELSRYSVFHSRILESDLFITKLGAEWSVIEELEKNEKESRINESLFSQTLCTVVQMALVDLLASWGIRPHKVIGHSSGEIAAAYAAGILPAESAIKAAYFRGVYSSAKDLLSANGGMMAVGLSEEEAKKKIAALDPSTGKAVVACINSPTSVTISGDRLALHNLSQSLHDEGIFARSLKVSTAYHSHHMDLVADDYAQSIADMRVDPVSDIEMFSTVTGALVTATDVLGPEYWRKNMVSCVRFNDGLQSLCTSQPNAKRARRRAGVTVDILLEIGPHAALAGPVKQILRVAALEKAEISYQSVLSRGQDACETSLQAAAFLFAKGLPVKLSKINDPDNIAKPQVIVDLPAYFWNHRKRHWHESRLALEHRFRRHARTDLLGYPVSDWNPMEPRWRNLLRLREQPWIKGHSVQGSYIYPGMGYICMAIEAMHHMKDFPEYVTPAGELVGYRLKDIKISRALVIPSNDEMVETLFSMRHYKESSSTFSNIWYEFRIFSYNSGIWLEHAHGLISAVHEVNPAAPKNNLPYLPELERVMAAANLSGSCSAENMYKMMDEVGLNFEHPFRNMIGELKSNPGEAQGAIAVPNTKELMPHDYEYPHLIHPATMDAFVQMIFPAFLHGKNACPAAFVPVSFEELFISTDVAQGPGSTFKCATTAVPSGRRELKTEVLVTDETTGKPVAGFKGMGCSRLDTASAESQDENASLRKLCFHSTWKPDPILMPRELTDRMMCQSLPPVENSSRVSDLEAIAYYFYYKALQSIREEQVSTLKPHFRKFYEYLQHQRDLVMAHQLPHQTAEWQQLDDPLIVAKMEALAERLQPTDVDSEILCRVGRQLDKILLSEADPLAIMLEDDRLYQYYGRMIPTTTLHQYATLLSNKNPDMEVLEIGAGTGGATESILDAMGGNKGRYPRFKSYTFTDISSGFFEQAQTKFKDWEALMDFRRLNIEEDPVEQGFEKQYDLVVAALVLHATANIDKTVENTRKLLKPGGRLIMVEISNPLNQVFLPFGCTPGWWMSEESYRKWGPTMGEDLWGAVLKRHGFGDFTLGAPNNLDAQDEIGRVWSCVAIDPAIEETQDPEVSSVIIITDDVVSDSSEALMKTIEQRVNKMGLAVQTVPLSRIAETPLENTFSISIAELDRAIICDLNQAEFDSLQHLRTGKALLWISEGANGTSKNPNRALFHGLARTLRTEYESHKLITADFAKIDRQEPEDAASNVLGLFEFLLRNPQSRECEFWFEHGCWQINRVIGVPEVNRMIHDSVSGDAAQHRKIEQQPFYQTGRPLKLNIKTPGLLDTLVFEDDTRLDEPLAPHDAEVEVKASGVNFRDIMISSGQMTDNALGFECSGIVTRIGSEVDNVKIGDRVTVWSRNTYCNYLRNDARVMQRIPDDMSFEVAAAIPIVFATVVYGFSDMAHLSKGESVLIHAASGGVGQAAIMYAQMVGANVFVTVGTQAKRDLVHREFGIPDDHIFNSRDLSFARQINEATGGRGVDVVLNSLAGEALSATWSCIAMFGRFIEIGKKDIIENRLLNMAPFVRNVSFHALDLNTVRWCNVPLASRLLAEAMDLIRSKKLRPIQSVKTFNFSQIEEAFRFMQAGKHVGKVVAVPNENDIVPAYPVAPRPLTLSPDASYLIAGFGGIGQSLARWLAEHGAKNLIFASRSGAKRPAMKQLIEELEELKVRVEPLSVDVTDGQALKSELQRIATYMPPIRGMIQAAMVLDDQIFENMSLDSFNHAIRPKVDGTWNLHEATIGQPVDFFVILSSAVGVLGNPGQANYSAGNTYQDALASYLRSIGRPATAIDLGLMIDVGAVAEEESGVKLRNLKRKGYVGVTEAELLASMGLVIQGIQKEHTSVIIAGMDASEGGSEVFWMSNPIFSHLSKLDILSSSGSKDQNTRSTLSLLKEVDNFTDASGIVLEAIRAKLSRNLMIDMAELDPHRPTSAFGIDSLIAVELRNWFQKDMKVDFPVFEILQASSLQSLAFKVAEQSGFADGSKE</sequence>
<dbReference type="InterPro" id="IPR020843">
    <property type="entry name" value="ER"/>
</dbReference>
<dbReference type="SUPFAM" id="SSF50129">
    <property type="entry name" value="GroES-like"/>
    <property type="match status" value="1"/>
</dbReference>
<dbReference type="Pfam" id="PF16197">
    <property type="entry name" value="KAsynt_C_assoc"/>
    <property type="match status" value="1"/>
</dbReference>
<dbReference type="SMART" id="SM00826">
    <property type="entry name" value="PKS_DH"/>
    <property type="match status" value="1"/>
</dbReference>
<evidence type="ECO:0000256" key="1">
    <source>
        <dbReference type="ARBA" id="ARBA00022450"/>
    </source>
</evidence>
<dbReference type="GO" id="GO:1901336">
    <property type="term" value="P:lactone biosynthetic process"/>
    <property type="evidence" value="ECO:0007669"/>
    <property type="project" value="UniProtKB-ARBA"/>
</dbReference>
<dbReference type="InterPro" id="IPR029063">
    <property type="entry name" value="SAM-dependent_MTases_sf"/>
</dbReference>
<dbReference type="GO" id="GO:0032259">
    <property type="term" value="P:methylation"/>
    <property type="evidence" value="ECO:0007669"/>
    <property type="project" value="UniProtKB-KW"/>
</dbReference>
<keyword evidence="8" id="KW-0012">Acyltransferase</keyword>
<dbReference type="Pfam" id="PF21089">
    <property type="entry name" value="PKS_DH_N"/>
    <property type="match status" value="1"/>
</dbReference>
<dbReference type="VEuPathDB" id="FungiDB:PDIP_18550"/>
<dbReference type="InterPro" id="IPR006162">
    <property type="entry name" value="Ppantetheine_attach_site"/>
</dbReference>
<dbReference type="SUPFAM" id="SSF55048">
    <property type="entry name" value="Probable ACP-binding domain of malonyl-CoA ACP transacylase"/>
    <property type="match status" value="1"/>
</dbReference>
<dbReference type="SUPFAM" id="SSF52151">
    <property type="entry name" value="FabD/lysophospholipase-like"/>
    <property type="match status" value="1"/>
</dbReference>
<dbReference type="SUPFAM" id="SSF47336">
    <property type="entry name" value="ACP-like"/>
    <property type="match status" value="1"/>
</dbReference>
<dbReference type="PANTHER" id="PTHR43775:SF29">
    <property type="entry name" value="ASPERFURANONE POLYKETIDE SYNTHASE AFOG-RELATED"/>
    <property type="match status" value="1"/>
</dbReference>
<keyword evidence="3" id="KW-0489">Methyltransferase</keyword>
<reference evidence="13 14" key="1">
    <citation type="submission" date="2020-08" db="EMBL/GenBank/DDBJ databases">
        <title>The completed genome sequence of the pathogenic ascomycete fungus Penicillium digitatum.</title>
        <authorList>
            <person name="Wang M."/>
        </authorList>
    </citation>
    <scope>NUCLEOTIDE SEQUENCE [LARGE SCALE GENOMIC DNA]</scope>
    <source>
        <strain evidence="13 14">PdW03</strain>
    </source>
</reference>
<dbReference type="Gene3D" id="3.40.366.10">
    <property type="entry name" value="Malonyl-Coenzyme A Acyl Carrier Protein, domain 2"/>
    <property type="match status" value="1"/>
</dbReference>
<dbReference type="PROSITE" id="PS50075">
    <property type="entry name" value="CARRIER"/>
    <property type="match status" value="1"/>
</dbReference>
<feature type="region of interest" description="N-terminal hotdog fold" evidence="9">
    <location>
        <begin position="1004"/>
        <end position="1144"/>
    </location>
</feature>
<dbReference type="InterPro" id="IPR049552">
    <property type="entry name" value="PKS_DH_N"/>
</dbReference>
<evidence type="ECO:0000259" key="11">
    <source>
        <dbReference type="PROSITE" id="PS52004"/>
    </source>
</evidence>
<dbReference type="PANTHER" id="PTHR43775">
    <property type="entry name" value="FATTY ACID SYNTHASE"/>
    <property type="match status" value="1"/>
</dbReference>
<dbReference type="CDD" id="cd00833">
    <property type="entry name" value="PKS"/>
    <property type="match status" value="1"/>
</dbReference>
<dbReference type="OMA" id="FLGCECS"/>
<evidence type="ECO:0000256" key="7">
    <source>
        <dbReference type="ARBA" id="ARBA00023268"/>
    </source>
</evidence>
<dbReference type="InterPro" id="IPR013968">
    <property type="entry name" value="PKS_KR"/>
</dbReference>
<dbReference type="InterPro" id="IPR020806">
    <property type="entry name" value="PKS_PP-bd"/>
</dbReference>
<keyword evidence="6" id="KW-0560">Oxidoreductase</keyword>
<dbReference type="InterPro" id="IPR032821">
    <property type="entry name" value="PKS_assoc"/>
</dbReference>
<dbReference type="Gene3D" id="3.40.50.720">
    <property type="entry name" value="NAD(P)-binding Rossmann-like Domain"/>
    <property type="match status" value="1"/>
</dbReference>
<feature type="domain" description="PKS/mFAS DH" evidence="12">
    <location>
        <begin position="1004"/>
        <end position="1323"/>
    </location>
</feature>
<dbReference type="PROSITE" id="PS00606">
    <property type="entry name" value="KS3_1"/>
    <property type="match status" value="1"/>
</dbReference>
<keyword evidence="1" id="KW-0596">Phosphopantetheine</keyword>
<dbReference type="Pfam" id="PF00698">
    <property type="entry name" value="Acyl_transf_1"/>
    <property type="match status" value="1"/>
</dbReference>
<dbReference type="InterPro" id="IPR050091">
    <property type="entry name" value="PKS_NRPS_Biosynth_Enz"/>
</dbReference>
<feature type="domain" description="Ketosynthase family 3 (KS3)" evidence="11">
    <location>
        <begin position="25"/>
        <end position="455"/>
    </location>
</feature>
<evidence type="ECO:0000256" key="2">
    <source>
        <dbReference type="ARBA" id="ARBA00022553"/>
    </source>
</evidence>
<evidence type="ECO:0000313" key="14">
    <source>
        <dbReference type="Proteomes" id="UP000595662"/>
    </source>
</evidence>
<dbReference type="Gene3D" id="3.10.129.110">
    <property type="entry name" value="Polyketide synthase dehydratase"/>
    <property type="match status" value="1"/>
</dbReference>
<dbReference type="InterPro" id="IPR020807">
    <property type="entry name" value="PKS_DH"/>
</dbReference>
<dbReference type="SUPFAM" id="SSF51735">
    <property type="entry name" value="NAD(P)-binding Rossmann-fold domains"/>
    <property type="match status" value="2"/>
</dbReference>
<dbReference type="EMBL" id="CP060777">
    <property type="protein sequence ID" value="QQK45463.1"/>
    <property type="molecule type" value="Genomic_DNA"/>
</dbReference>
<dbReference type="CDD" id="cd05195">
    <property type="entry name" value="enoyl_red"/>
    <property type="match status" value="1"/>
</dbReference>
<dbReference type="GO" id="GO:0016491">
    <property type="term" value="F:oxidoreductase activity"/>
    <property type="evidence" value="ECO:0007669"/>
    <property type="project" value="UniProtKB-KW"/>
</dbReference>
<dbReference type="SUPFAM" id="SSF53335">
    <property type="entry name" value="S-adenosyl-L-methionine-dependent methyltransferases"/>
    <property type="match status" value="1"/>
</dbReference>
<dbReference type="GO" id="GO:0004315">
    <property type="term" value="F:3-oxoacyl-[acyl-carrier-protein] synthase activity"/>
    <property type="evidence" value="ECO:0007669"/>
    <property type="project" value="InterPro"/>
</dbReference>
<name>A0A7T6XQT7_PENDI</name>
<keyword evidence="2" id="KW-0597">Phosphoprotein</keyword>
<keyword evidence="5" id="KW-0521">NADP</keyword>
<protein>
    <submittedName>
        <fullName evidence="13">Phenolpthiocerol synthesis polyketide synthase ppsA</fullName>
    </submittedName>
</protein>
<dbReference type="SMART" id="SM00827">
    <property type="entry name" value="PKS_AT"/>
    <property type="match status" value="1"/>
</dbReference>
<dbReference type="GO" id="GO:0031177">
    <property type="term" value="F:phosphopantetheine binding"/>
    <property type="evidence" value="ECO:0007669"/>
    <property type="project" value="InterPro"/>
</dbReference>
<dbReference type="InterPro" id="IPR011032">
    <property type="entry name" value="GroES-like_sf"/>
</dbReference>
<dbReference type="GeneID" id="26230178"/>
<evidence type="ECO:0000259" key="10">
    <source>
        <dbReference type="PROSITE" id="PS50075"/>
    </source>
</evidence>
<keyword evidence="7" id="KW-0511">Multifunctional enzyme</keyword>
<dbReference type="Pfam" id="PF02801">
    <property type="entry name" value="Ketoacyl-synt_C"/>
    <property type="match status" value="1"/>
</dbReference>
<proteinExistence type="predicted"/>
<dbReference type="SUPFAM" id="SSF53901">
    <property type="entry name" value="Thiolase-like"/>
    <property type="match status" value="1"/>
</dbReference>
<dbReference type="InterPro" id="IPR009081">
    <property type="entry name" value="PP-bd_ACP"/>
</dbReference>
<dbReference type="KEGG" id="pdp:PDIP_18550"/>
<dbReference type="InterPro" id="IPR036291">
    <property type="entry name" value="NAD(P)-bd_dom_sf"/>
</dbReference>
<dbReference type="Pfam" id="PF08242">
    <property type="entry name" value="Methyltransf_12"/>
    <property type="match status" value="1"/>
</dbReference>
<dbReference type="InterPro" id="IPR013154">
    <property type="entry name" value="ADH-like_N"/>
</dbReference>
<dbReference type="Pfam" id="PF13602">
    <property type="entry name" value="ADH_zinc_N_2"/>
    <property type="match status" value="1"/>
</dbReference>
<evidence type="ECO:0000256" key="5">
    <source>
        <dbReference type="ARBA" id="ARBA00022857"/>
    </source>
</evidence>
<dbReference type="Pfam" id="PF00109">
    <property type="entry name" value="ketoacyl-synt"/>
    <property type="match status" value="1"/>
</dbReference>
<dbReference type="GO" id="GO:0008168">
    <property type="term" value="F:methyltransferase activity"/>
    <property type="evidence" value="ECO:0007669"/>
    <property type="project" value="UniProtKB-KW"/>
</dbReference>
<dbReference type="GO" id="GO:0006633">
    <property type="term" value="P:fatty acid biosynthetic process"/>
    <property type="evidence" value="ECO:0007669"/>
    <property type="project" value="InterPro"/>
</dbReference>
<evidence type="ECO:0000256" key="9">
    <source>
        <dbReference type="PROSITE-ProRule" id="PRU01363"/>
    </source>
</evidence>
<dbReference type="InterPro" id="IPR049900">
    <property type="entry name" value="PKS_mFAS_DH"/>
</dbReference>
<dbReference type="Gene3D" id="3.40.50.150">
    <property type="entry name" value="Vaccinia Virus protein VP39"/>
    <property type="match status" value="1"/>
</dbReference>
<dbReference type="Pfam" id="PF08240">
    <property type="entry name" value="ADH_N"/>
    <property type="match status" value="1"/>
</dbReference>
<dbReference type="Gene3D" id="3.90.180.10">
    <property type="entry name" value="Medium-chain alcohol dehydrogenases, catalytic domain"/>
    <property type="match status" value="1"/>
</dbReference>
<dbReference type="Gene3D" id="3.30.70.3290">
    <property type="match status" value="1"/>
</dbReference>
<dbReference type="InterPro" id="IPR013217">
    <property type="entry name" value="Methyltransf_12"/>
</dbReference>
<evidence type="ECO:0000256" key="3">
    <source>
        <dbReference type="ARBA" id="ARBA00022603"/>
    </source>
</evidence>
<dbReference type="InterPro" id="IPR016035">
    <property type="entry name" value="Acyl_Trfase/lysoPLipase"/>
</dbReference>
<dbReference type="SMART" id="SM00823">
    <property type="entry name" value="PKS_PP"/>
    <property type="match status" value="1"/>
</dbReference>
<dbReference type="CDD" id="cd02440">
    <property type="entry name" value="AdoMet_MTases"/>
    <property type="match status" value="1"/>
</dbReference>
<dbReference type="InterPro" id="IPR014031">
    <property type="entry name" value="Ketoacyl_synth_C"/>
</dbReference>
<dbReference type="InterPro" id="IPR016039">
    <property type="entry name" value="Thiolase-like"/>
</dbReference>
<feature type="active site" description="Proton acceptor; for dehydratase activity" evidence="9">
    <location>
        <position position="1036"/>
    </location>
</feature>
<dbReference type="InterPro" id="IPR014043">
    <property type="entry name" value="Acyl_transferase_dom"/>
</dbReference>
<organism evidence="13 14">
    <name type="scientific">Penicillium digitatum</name>
    <name type="common">Green mold</name>
    <dbReference type="NCBI Taxonomy" id="36651"/>
    <lineage>
        <taxon>Eukaryota</taxon>
        <taxon>Fungi</taxon>
        <taxon>Dikarya</taxon>
        <taxon>Ascomycota</taxon>
        <taxon>Pezizomycotina</taxon>
        <taxon>Eurotiomycetes</taxon>
        <taxon>Eurotiomycetidae</taxon>
        <taxon>Eurotiales</taxon>
        <taxon>Aspergillaceae</taxon>
        <taxon>Penicillium</taxon>
    </lineage>
</organism>
<evidence type="ECO:0000259" key="12">
    <source>
        <dbReference type="PROSITE" id="PS52019"/>
    </source>
</evidence>
<dbReference type="InterPro" id="IPR001227">
    <property type="entry name" value="Ac_transferase_dom_sf"/>
</dbReference>
<dbReference type="InterPro" id="IPR014030">
    <property type="entry name" value="Ketoacyl_synth_N"/>
</dbReference>
<evidence type="ECO:0000256" key="8">
    <source>
        <dbReference type="ARBA" id="ARBA00023315"/>
    </source>
</evidence>
<dbReference type="InterPro" id="IPR020841">
    <property type="entry name" value="PKS_Beta-ketoAc_synthase_dom"/>
</dbReference>
<dbReference type="Pfam" id="PF14765">
    <property type="entry name" value="PS-DH"/>
    <property type="match status" value="1"/>
</dbReference>
<keyword evidence="4" id="KW-0808">Transferase</keyword>
<feature type="domain" description="Carrier" evidence="10">
    <location>
        <begin position="2533"/>
        <end position="2610"/>
    </location>
</feature>
<dbReference type="InterPro" id="IPR018201">
    <property type="entry name" value="Ketoacyl_synth_AS"/>
</dbReference>
<evidence type="ECO:0000256" key="6">
    <source>
        <dbReference type="ARBA" id="ARBA00023002"/>
    </source>
</evidence>
<gene>
    <name evidence="13" type="ORF">Pdw03_0361</name>
</gene>
<dbReference type="InterPro" id="IPR016036">
    <property type="entry name" value="Malonyl_transacylase_ACP-bd"/>
</dbReference>
<dbReference type="InterPro" id="IPR042104">
    <property type="entry name" value="PKS_dehydratase_sf"/>
</dbReference>
<dbReference type="FunFam" id="3.40.47.10:FF:000019">
    <property type="entry name" value="Polyketide synthase type I"/>
    <property type="match status" value="1"/>
</dbReference>
<dbReference type="InterPro" id="IPR049551">
    <property type="entry name" value="PKS_DH_C"/>
</dbReference>
<dbReference type="GO" id="GO:0030639">
    <property type="term" value="P:polyketide biosynthetic process"/>
    <property type="evidence" value="ECO:0007669"/>
    <property type="project" value="UniProtKB-ARBA"/>
</dbReference>
<dbReference type="PROSITE" id="PS52004">
    <property type="entry name" value="KS3_2"/>
    <property type="match status" value="1"/>
</dbReference>
<dbReference type="FunFam" id="3.40.50.720:FF:000209">
    <property type="entry name" value="Polyketide synthase Pks12"/>
    <property type="match status" value="1"/>
</dbReference>
<dbReference type="PROSITE" id="PS00012">
    <property type="entry name" value="PHOSPHOPANTETHEINE"/>
    <property type="match status" value="1"/>
</dbReference>
<accession>A0A7T6XQT7</accession>
<evidence type="ECO:0000256" key="4">
    <source>
        <dbReference type="ARBA" id="ARBA00022679"/>
    </source>
</evidence>
<dbReference type="InterPro" id="IPR036736">
    <property type="entry name" value="ACP-like_sf"/>
</dbReference>
<dbReference type="Pfam" id="PF23297">
    <property type="entry name" value="ACP_SdgA_C"/>
    <property type="match status" value="1"/>
</dbReference>
<dbReference type="SMART" id="SM00822">
    <property type="entry name" value="PKS_KR"/>
    <property type="match status" value="1"/>
</dbReference>
<dbReference type="SMART" id="SM00825">
    <property type="entry name" value="PKS_KS"/>
    <property type="match status" value="1"/>
</dbReference>
<evidence type="ECO:0000313" key="13">
    <source>
        <dbReference type="EMBL" id="QQK45463.1"/>
    </source>
</evidence>
<dbReference type="PROSITE" id="PS52019">
    <property type="entry name" value="PKS_MFAS_DH"/>
    <property type="match status" value="1"/>
</dbReference>
<dbReference type="InterPro" id="IPR057326">
    <property type="entry name" value="KR_dom"/>
</dbReference>
<dbReference type="Proteomes" id="UP000595662">
    <property type="component" value="Chromosome 4"/>
</dbReference>
<dbReference type="RefSeq" id="XP_014537546.1">
    <property type="nucleotide sequence ID" value="XM_014682060.1"/>
</dbReference>